<evidence type="ECO:0000313" key="1">
    <source>
        <dbReference type="EMBL" id="MBL7626247.1"/>
    </source>
</evidence>
<sequence>MNRQRQLAGVNSYQRELGFHPLDWLRTRLASRRHESGPTEVRWLDLCCGTGRALLQAAEELRGLGLDDAVRLVGVDLVDAFTPQPPDSPVQLITASVTTWQPPGPFDLITCVHGLHYVGDKLAVITRAARTLTDDGLFIADFDATSVRLANRQPAGRTLTTALRTTGLTYDTRRHRLTRQGHRDIALPFTYLGADDHAGPNYTGQPAVHSYYRHEQNHRAEARTVR</sequence>
<evidence type="ECO:0000313" key="2">
    <source>
        <dbReference type="Proteomes" id="UP000604475"/>
    </source>
</evidence>
<keyword evidence="2" id="KW-1185">Reference proteome</keyword>
<proteinExistence type="predicted"/>
<keyword evidence="1" id="KW-0808">Transferase</keyword>
<dbReference type="Proteomes" id="UP000604475">
    <property type="component" value="Unassembled WGS sequence"/>
</dbReference>
<dbReference type="SUPFAM" id="SSF53335">
    <property type="entry name" value="S-adenosyl-L-methionine-dependent methyltransferases"/>
    <property type="match status" value="1"/>
</dbReference>
<dbReference type="Gene3D" id="3.40.50.150">
    <property type="entry name" value="Vaccinia Virus protein VP39"/>
    <property type="match status" value="1"/>
</dbReference>
<reference evidence="1" key="1">
    <citation type="submission" date="2020-12" db="EMBL/GenBank/DDBJ databases">
        <title>Genomic characterization of non-nitrogen-fixing Frankia strains.</title>
        <authorList>
            <person name="Carlos-Shanley C."/>
            <person name="Guerra T."/>
            <person name="Hahn D."/>
        </authorList>
    </citation>
    <scope>NUCLEOTIDE SEQUENCE</scope>
    <source>
        <strain evidence="1">CN6</strain>
    </source>
</reference>
<comment type="caution">
    <text evidence="1">The sequence shown here is derived from an EMBL/GenBank/DDBJ whole genome shotgun (WGS) entry which is preliminary data.</text>
</comment>
<dbReference type="Pfam" id="PF13489">
    <property type="entry name" value="Methyltransf_23"/>
    <property type="match status" value="1"/>
</dbReference>
<name>A0A937RAN8_9ACTN</name>
<dbReference type="AlphaFoldDB" id="A0A937RAN8"/>
<accession>A0A937RAN8</accession>
<dbReference type="InterPro" id="IPR029063">
    <property type="entry name" value="SAM-dependent_MTases_sf"/>
</dbReference>
<organism evidence="1 2">
    <name type="scientific">Frankia nepalensis</name>
    <dbReference type="NCBI Taxonomy" id="1836974"/>
    <lineage>
        <taxon>Bacteria</taxon>
        <taxon>Bacillati</taxon>
        <taxon>Actinomycetota</taxon>
        <taxon>Actinomycetes</taxon>
        <taxon>Frankiales</taxon>
        <taxon>Frankiaceae</taxon>
        <taxon>Frankia</taxon>
    </lineage>
</organism>
<keyword evidence="1" id="KW-0489">Methyltransferase</keyword>
<protein>
    <submittedName>
        <fullName evidence="1">Class I SAM-dependent methyltransferase</fullName>
    </submittedName>
</protein>
<dbReference type="GO" id="GO:0032259">
    <property type="term" value="P:methylation"/>
    <property type="evidence" value="ECO:0007669"/>
    <property type="project" value="UniProtKB-KW"/>
</dbReference>
<gene>
    <name evidence="1" type="ORF">I7412_03455</name>
</gene>
<dbReference type="CDD" id="cd02440">
    <property type="entry name" value="AdoMet_MTases"/>
    <property type="match status" value="1"/>
</dbReference>
<dbReference type="EMBL" id="JAEACQ010000123">
    <property type="protein sequence ID" value="MBL7626247.1"/>
    <property type="molecule type" value="Genomic_DNA"/>
</dbReference>
<dbReference type="GO" id="GO:0008168">
    <property type="term" value="F:methyltransferase activity"/>
    <property type="evidence" value="ECO:0007669"/>
    <property type="project" value="UniProtKB-KW"/>
</dbReference>